<comment type="caution">
    <text evidence="1">The sequence shown here is derived from an EMBL/GenBank/DDBJ whole genome shotgun (WGS) entry which is preliminary data.</text>
</comment>
<proteinExistence type="predicted"/>
<keyword evidence="2" id="KW-1185">Reference proteome</keyword>
<dbReference type="Proteomes" id="UP001148629">
    <property type="component" value="Unassembled WGS sequence"/>
</dbReference>
<evidence type="ECO:0000313" key="2">
    <source>
        <dbReference type="Proteomes" id="UP001148629"/>
    </source>
</evidence>
<gene>
    <name evidence="1" type="ORF">NM208_g8237</name>
</gene>
<evidence type="ECO:0000313" key="1">
    <source>
        <dbReference type="EMBL" id="KAJ3532879.1"/>
    </source>
</evidence>
<protein>
    <submittedName>
        <fullName evidence="1">Uncharacterized protein</fullName>
    </submittedName>
</protein>
<name>A0ACC1S6B7_9HYPO</name>
<accession>A0ACC1S6B7</accession>
<sequence>MGTISPPSSLIVGTVDLTDKFHNAMDILDQTRLGGQFTEMLQLGVLKLRLCRWRNAVTQLNQVPGSQLLTDAHGAGFNTWLGIIEATLKNGIEPAPTTSDALIGENRWLLDEVQHLCEYHRGPLRQQPLAHEGLKSASAGPILQAVGSMVGSLEINEMRERLNQLRSSDADRILSHHLASEYNIGLLKQNARACDLQFSEQLNIVHHQFMRTKVGGKARTNMGDSFAQNYQGPVVKSSNRYEDSTISDEARVNLGTMYGRSVFD</sequence>
<organism evidence="1 2">
    <name type="scientific">Fusarium decemcellulare</name>
    <dbReference type="NCBI Taxonomy" id="57161"/>
    <lineage>
        <taxon>Eukaryota</taxon>
        <taxon>Fungi</taxon>
        <taxon>Dikarya</taxon>
        <taxon>Ascomycota</taxon>
        <taxon>Pezizomycotina</taxon>
        <taxon>Sordariomycetes</taxon>
        <taxon>Hypocreomycetidae</taxon>
        <taxon>Hypocreales</taxon>
        <taxon>Nectriaceae</taxon>
        <taxon>Fusarium</taxon>
        <taxon>Fusarium decemcellulare species complex</taxon>
    </lineage>
</organism>
<reference evidence="1" key="1">
    <citation type="submission" date="2022-08" db="EMBL/GenBank/DDBJ databases">
        <title>Genome Sequence of Fusarium decemcellulare.</title>
        <authorList>
            <person name="Buettner E."/>
        </authorList>
    </citation>
    <scope>NUCLEOTIDE SEQUENCE</scope>
    <source>
        <strain evidence="1">Babe19</strain>
    </source>
</reference>
<dbReference type="EMBL" id="JANRMS010000918">
    <property type="protein sequence ID" value="KAJ3532879.1"/>
    <property type="molecule type" value="Genomic_DNA"/>
</dbReference>